<protein>
    <recommendedName>
        <fullName evidence="7">O-antigen ligase-related domain-containing protein</fullName>
    </recommendedName>
</protein>
<evidence type="ECO:0000256" key="2">
    <source>
        <dbReference type="ARBA" id="ARBA00022692"/>
    </source>
</evidence>
<feature type="region of interest" description="Disordered" evidence="5">
    <location>
        <begin position="438"/>
        <end position="498"/>
    </location>
</feature>
<feature type="transmembrane region" description="Helical" evidence="6">
    <location>
        <begin position="270"/>
        <end position="288"/>
    </location>
</feature>
<comment type="subcellular location">
    <subcellularLocation>
        <location evidence="1">Membrane</location>
        <topology evidence="1">Multi-pass membrane protein</topology>
    </subcellularLocation>
</comment>
<proteinExistence type="predicted"/>
<feature type="domain" description="O-antigen ligase-related" evidence="7">
    <location>
        <begin position="233"/>
        <end position="364"/>
    </location>
</feature>
<dbReference type="EMBL" id="MDGM01000002">
    <property type="protein sequence ID" value="PIB26771.1"/>
    <property type="molecule type" value="Genomic_DNA"/>
</dbReference>
<keyword evidence="2 6" id="KW-0812">Transmembrane</keyword>
<name>A0A2G5KB77_9RHOB</name>
<feature type="transmembrane region" description="Helical" evidence="6">
    <location>
        <begin position="228"/>
        <end position="258"/>
    </location>
</feature>
<dbReference type="AlphaFoldDB" id="A0A2G5KB77"/>
<feature type="transmembrane region" description="Helical" evidence="6">
    <location>
        <begin position="196"/>
        <end position="216"/>
    </location>
</feature>
<feature type="transmembrane region" description="Helical" evidence="6">
    <location>
        <begin position="393"/>
        <end position="421"/>
    </location>
</feature>
<dbReference type="OrthoDB" id="264250at2"/>
<dbReference type="GO" id="GO:0016020">
    <property type="term" value="C:membrane"/>
    <property type="evidence" value="ECO:0007669"/>
    <property type="project" value="UniProtKB-SubCell"/>
</dbReference>
<evidence type="ECO:0000256" key="1">
    <source>
        <dbReference type="ARBA" id="ARBA00004141"/>
    </source>
</evidence>
<dbReference type="Proteomes" id="UP000231516">
    <property type="component" value="Unassembled WGS sequence"/>
</dbReference>
<dbReference type="PANTHER" id="PTHR37422">
    <property type="entry name" value="TEICHURONIC ACID BIOSYNTHESIS PROTEIN TUAE"/>
    <property type="match status" value="1"/>
</dbReference>
<dbReference type="PANTHER" id="PTHR37422:SF13">
    <property type="entry name" value="LIPOPOLYSACCHARIDE BIOSYNTHESIS PROTEIN PA4999-RELATED"/>
    <property type="match status" value="1"/>
</dbReference>
<comment type="caution">
    <text evidence="8">The sequence shown here is derived from an EMBL/GenBank/DDBJ whole genome shotgun (WGS) entry which is preliminary data.</text>
</comment>
<evidence type="ECO:0000256" key="5">
    <source>
        <dbReference type="SAM" id="MobiDB-lite"/>
    </source>
</evidence>
<feature type="compositionally biased region" description="Basic residues" evidence="5">
    <location>
        <begin position="489"/>
        <end position="498"/>
    </location>
</feature>
<feature type="transmembrane region" description="Helical" evidence="6">
    <location>
        <begin position="107"/>
        <end position="128"/>
    </location>
</feature>
<dbReference type="Pfam" id="PF04932">
    <property type="entry name" value="Wzy_C"/>
    <property type="match status" value="1"/>
</dbReference>
<evidence type="ECO:0000256" key="4">
    <source>
        <dbReference type="ARBA" id="ARBA00023136"/>
    </source>
</evidence>
<dbReference type="RefSeq" id="WP_099591258.1">
    <property type="nucleotide sequence ID" value="NZ_MDGM01000002.1"/>
</dbReference>
<keyword evidence="9" id="KW-1185">Reference proteome</keyword>
<evidence type="ECO:0000313" key="8">
    <source>
        <dbReference type="EMBL" id="PIB26771.1"/>
    </source>
</evidence>
<feature type="transmembrane region" description="Helical" evidence="6">
    <location>
        <begin position="82"/>
        <end position="101"/>
    </location>
</feature>
<evidence type="ECO:0000259" key="7">
    <source>
        <dbReference type="Pfam" id="PF04932"/>
    </source>
</evidence>
<sequence>MTDVIFTRTRTKPVELPQGEDAVRSGKKWPALPVFLYLLFIALPFMFDLGSLSMTFLRLILIVMIIPLYIRLALGKYGAINLVDVLFFLYIVWAGVCLQINNPDRAVEFLGSNALDFLGGYMLTRAYIRNREDYIAFQRMLIVIVVCTVPFAIFEAITATAPITEMINKIPGFKSHPDFWNIINEKRMGIMRTQVIFQHPIHYGLFCSTVFSLAYVGTKGIYSDTKRLLICCAIGLGVVLAVSSAPLLGIAFQCGLIVWAMIFRDVPRKWLILTTLFVVCYIVVDLLSNRTPIKVLISYLTFSAHSGYWRVLIFEWGVVNVMDNPIFGIGLNDWVRPPWMHDDSVDNFWLLNAMRYGFPGLILVSVPYFYALFRVGLRNFDGDEELWNLRRGWVISFAGMTFALCTVHIWETVYSFTFLLFGAGMWMMTAKPKGSVDKPLRDTSEYHRTSAQQVETHRAEYGYSRHSGNKAPDKPAHDRASETPFARKNLQKTTRKRR</sequence>
<feature type="compositionally biased region" description="Basic and acidic residues" evidence="5">
    <location>
        <begin position="438"/>
        <end position="448"/>
    </location>
</feature>
<accession>A0A2G5KB77</accession>
<feature type="transmembrane region" description="Helical" evidence="6">
    <location>
        <begin position="140"/>
        <end position="163"/>
    </location>
</feature>
<reference evidence="8 9" key="1">
    <citation type="submission" date="2016-08" db="EMBL/GenBank/DDBJ databases">
        <title>Draft genome of Amylibacter sp. strain 4G11.</title>
        <authorList>
            <person name="Wong S.-K."/>
            <person name="Hamasaki K."/>
            <person name="Yoshizawa S."/>
        </authorList>
    </citation>
    <scope>NUCLEOTIDE SEQUENCE [LARGE SCALE GENOMIC DNA]</scope>
    <source>
        <strain evidence="8 9">4G11</strain>
    </source>
</reference>
<organism evidence="8 9">
    <name type="scientific">Paramylibacter kogurei</name>
    <dbReference type="NCBI Taxonomy" id="1889778"/>
    <lineage>
        <taxon>Bacteria</taxon>
        <taxon>Pseudomonadati</taxon>
        <taxon>Pseudomonadota</taxon>
        <taxon>Alphaproteobacteria</taxon>
        <taxon>Rhodobacterales</taxon>
        <taxon>Paracoccaceae</taxon>
        <taxon>Paramylibacter</taxon>
    </lineage>
</organism>
<feature type="compositionally biased region" description="Basic and acidic residues" evidence="5">
    <location>
        <begin position="471"/>
        <end position="481"/>
    </location>
</feature>
<keyword evidence="4 6" id="KW-0472">Membrane</keyword>
<evidence type="ECO:0000256" key="3">
    <source>
        <dbReference type="ARBA" id="ARBA00022989"/>
    </source>
</evidence>
<evidence type="ECO:0000256" key="6">
    <source>
        <dbReference type="SAM" id="Phobius"/>
    </source>
</evidence>
<feature type="transmembrane region" description="Helical" evidence="6">
    <location>
        <begin position="53"/>
        <end position="70"/>
    </location>
</feature>
<dbReference type="InterPro" id="IPR051533">
    <property type="entry name" value="WaaL-like"/>
</dbReference>
<keyword evidence="3 6" id="KW-1133">Transmembrane helix</keyword>
<evidence type="ECO:0000313" key="9">
    <source>
        <dbReference type="Proteomes" id="UP000231516"/>
    </source>
</evidence>
<gene>
    <name evidence="8" type="ORF">BFP76_10990</name>
</gene>
<feature type="transmembrane region" description="Helical" evidence="6">
    <location>
        <begin position="356"/>
        <end position="373"/>
    </location>
</feature>
<feature type="transmembrane region" description="Helical" evidence="6">
    <location>
        <begin position="29"/>
        <end position="47"/>
    </location>
</feature>
<dbReference type="InterPro" id="IPR007016">
    <property type="entry name" value="O-antigen_ligase-rel_domated"/>
</dbReference>